<feature type="region of interest" description="Disordered" evidence="1">
    <location>
        <begin position="376"/>
        <end position="400"/>
    </location>
</feature>
<name>A0A7R9FSJ3_9CRUS</name>
<feature type="region of interest" description="Disordered" evidence="1">
    <location>
        <begin position="1"/>
        <end position="72"/>
    </location>
</feature>
<feature type="domain" description="C2H2-type" evidence="2">
    <location>
        <begin position="141"/>
        <end position="163"/>
    </location>
</feature>
<dbReference type="EMBL" id="LR905368">
    <property type="protein sequence ID" value="CAD7253443.1"/>
    <property type="molecule type" value="Genomic_DNA"/>
</dbReference>
<gene>
    <name evidence="3" type="ORF">DSTB1V02_LOCUS13193</name>
</gene>
<evidence type="ECO:0000313" key="4">
    <source>
        <dbReference type="Proteomes" id="UP000677054"/>
    </source>
</evidence>
<dbReference type="PROSITE" id="PS00028">
    <property type="entry name" value="ZINC_FINGER_C2H2_1"/>
    <property type="match status" value="1"/>
</dbReference>
<dbReference type="Proteomes" id="UP000677054">
    <property type="component" value="Unassembled WGS sequence"/>
</dbReference>
<feature type="compositionally biased region" description="Acidic residues" evidence="1">
    <location>
        <begin position="62"/>
        <end position="71"/>
    </location>
</feature>
<dbReference type="GO" id="GO:0003725">
    <property type="term" value="F:double-stranded RNA binding"/>
    <property type="evidence" value="ECO:0007669"/>
    <property type="project" value="TreeGrafter"/>
</dbReference>
<feature type="compositionally biased region" description="Polar residues" evidence="1">
    <location>
        <begin position="37"/>
        <end position="46"/>
    </location>
</feature>
<keyword evidence="4" id="KW-1185">Reference proteome</keyword>
<sequence length="400" mass="45813">MESENLDVSHPEISQQRSCGLPIQTDANAPTDEHRISNSSDAPAQSKNKKRRGRRNKQEQAQVEDDASDDECVSHHRLGSIASILPMLKEIAEKTVEEEEKDWGTKLQRPELNEAITLKSGDTIKSYRVFREEDGFLSIYCALCQRDIHGLGEFDLHKTSHNHRKKKMLANRDSAAFHLYVNSQFADEMDNSEWNEDETEEYEEFSLPPPLQPFCENTPAIIQPFLEAFSYKPLVGLDYVLEMISDSGELLYNCLLCTRCASRNILTSHLMGSQHRLSYMKKCFPSLIDKFKKKPNTWSEGMHSALEEVCARAEKYYGRTPVYQIQSRMLQENFTQIKMAIEDVPHYKETHKFNFQDFNPEKWAAEVEAHAEMAKTSGIGRGKKQNPSQDHPPEAIGFCG</sequence>
<dbReference type="InterPro" id="IPR013087">
    <property type="entry name" value="Znf_C2H2_type"/>
</dbReference>
<dbReference type="PANTHER" id="PTHR45762:SF3">
    <property type="entry name" value="ZINC-FINGER PROTEIN AT 72D, ISOFORM B"/>
    <property type="match status" value="1"/>
</dbReference>
<evidence type="ECO:0000256" key="1">
    <source>
        <dbReference type="SAM" id="MobiDB-lite"/>
    </source>
</evidence>
<dbReference type="GO" id="GO:0071011">
    <property type="term" value="C:precatalytic spliceosome"/>
    <property type="evidence" value="ECO:0007669"/>
    <property type="project" value="TreeGrafter"/>
</dbReference>
<evidence type="ECO:0000259" key="2">
    <source>
        <dbReference type="PROSITE" id="PS00028"/>
    </source>
</evidence>
<protein>
    <recommendedName>
        <fullName evidence="2">C2H2-type domain-containing protein</fullName>
    </recommendedName>
</protein>
<dbReference type="OrthoDB" id="5877502at2759"/>
<dbReference type="AlphaFoldDB" id="A0A7R9FSJ3"/>
<dbReference type="EMBL" id="CAJPEV010005851">
    <property type="protein sequence ID" value="CAG0903592.1"/>
    <property type="molecule type" value="Genomic_DNA"/>
</dbReference>
<dbReference type="PANTHER" id="PTHR45762">
    <property type="entry name" value="ZINC FINGER RNA-BINDING PROTEIN"/>
    <property type="match status" value="1"/>
</dbReference>
<accession>A0A7R9FSJ3</accession>
<reference evidence="3" key="1">
    <citation type="submission" date="2020-11" db="EMBL/GenBank/DDBJ databases">
        <authorList>
            <person name="Tran Van P."/>
        </authorList>
    </citation>
    <scope>NUCLEOTIDE SEQUENCE</scope>
</reference>
<evidence type="ECO:0000313" key="3">
    <source>
        <dbReference type="EMBL" id="CAD7253443.1"/>
    </source>
</evidence>
<proteinExistence type="predicted"/>
<dbReference type="GO" id="GO:0003727">
    <property type="term" value="F:single-stranded RNA binding"/>
    <property type="evidence" value="ECO:0007669"/>
    <property type="project" value="TreeGrafter"/>
</dbReference>
<organism evidence="3">
    <name type="scientific">Darwinula stevensoni</name>
    <dbReference type="NCBI Taxonomy" id="69355"/>
    <lineage>
        <taxon>Eukaryota</taxon>
        <taxon>Metazoa</taxon>
        <taxon>Ecdysozoa</taxon>
        <taxon>Arthropoda</taxon>
        <taxon>Crustacea</taxon>
        <taxon>Oligostraca</taxon>
        <taxon>Ostracoda</taxon>
        <taxon>Podocopa</taxon>
        <taxon>Podocopida</taxon>
        <taxon>Darwinulocopina</taxon>
        <taxon>Darwinuloidea</taxon>
        <taxon>Darwinulidae</taxon>
        <taxon>Darwinula</taxon>
    </lineage>
</organism>